<dbReference type="Proteomes" id="UP000078397">
    <property type="component" value="Unassembled WGS sequence"/>
</dbReference>
<sequence length="117" mass="13031">MRVSAHPVWEGVPIYASSKLTPRGLLSLCTSTPGPSLPLGCQSYKATMPRRFLPWSASTIFVIAHDALFKPFPCLSLFVLYGIVLSFSFQLQPAYLYHDSTQTPSHARLARHHKTKS</sequence>
<dbReference type="KEGG" id="pchm:VFPPC_18119"/>
<comment type="caution">
    <text evidence="2">The sequence shown here is derived from an EMBL/GenBank/DDBJ whole genome shotgun (WGS) entry which is preliminary data.</text>
</comment>
<name>A0A219APG1_METCM</name>
<evidence type="ECO:0000256" key="1">
    <source>
        <dbReference type="SAM" id="Phobius"/>
    </source>
</evidence>
<dbReference type="RefSeq" id="XP_022285187.1">
    <property type="nucleotide sequence ID" value="XM_022429775.1"/>
</dbReference>
<dbReference type="EMBL" id="LSBJ02000007">
    <property type="protein sequence ID" value="OWT42706.1"/>
    <property type="molecule type" value="Genomic_DNA"/>
</dbReference>
<reference evidence="2 3" key="1">
    <citation type="journal article" date="2016" name="PLoS Pathog.">
        <title>Biosynthesis of antibiotic leucinostatins in bio-control fungus Purpureocillium lilacinum and their inhibition on phytophthora revealed by genome mining.</title>
        <authorList>
            <person name="Wang G."/>
            <person name="Liu Z."/>
            <person name="Lin R."/>
            <person name="Li E."/>
            <person name="Mao Z."/>
            <person name="Ling J."/>
            <person name="Yang Y."/>
            <person name="Yin W.B."/>
            <person name="Xie B."/>
        </authorList>
    </citation>
    <scope>NUCLEOTIDE SEQUENCE [LARGE SCALE GENOMIC DNA]</scope>
    <source>
        <strain evidence="2">170</strain>
    </source>
</reference>
<keyword evidence="1" id="KW-0472">Membrane</keyword>
<gene>
    <name evidence="2" type="ORF">VFPPC_18119</name>
</gene>
<accession>A0A219APG1</accession>
<proteinExistence type="predicted"/>
<evidence type="ECO:0000313" key="3">
    <source>
        <dbReference type="Proteomes" id="UP000078397"/>
    </source>
</evidence>
<organism evidence="2 3">
    <name type="scientific">Pochonia chlamydosporia 170</name>
    <dbReference type="NCBI Taxonomy" id="1380566"/>
    <lineage>
        <taxon>Eukaryota</taxon>
        <taxon>Fungi</taxon>
        <taxon>Dikarya</taxon>
        <taxon>Ascomycota</taxon>
        <taxon>Pezizomycotina</taxon>
        <taxon>Sordariomycetes</taxon>
        <taxon>Hypocreomycetidae</taxon>
        <taxon>Hypocreales</taxon>
        <taxon>Clavicipitaceae</taxon>
        <taxon>Pochonia</taxon>
    </lineage>
</organism>
<keyword evidence="1" id="KW-1133">Transmembrane helix</keyword>
<keyword evidence="1" id="KW-0812">Transmembrane</keyword>
<feature type="transmembrane region" description="Helical" evidence="1">
    <location>
        <begin position="75"/>
        <end position="97"/>
    </location>
</feature>
<keyword evidence="3" id="KW-1185">Reference proteome</keyword>
<dbReference type="AlphaFoldDB" id="A0A219APG1"/>
<protein>
    <submittedName>
        <fullName evidence="2">Uncharacterized protein</fullName>
    </submittedName>
</protein>
<evidence type="ECO:0000313" key="2">
    <source>
        <dbReference type="EMBL" id="OWT42706.1"/>
    </source>
</evidence>
<dbReference type="GeneID" id="33936984"/>